<proteinExistence type="predicted"/>
<dbReference type="Gene3D" id="3.40.720.10">
    <property type="entry name" value="Alkaline Phosphatase, subunit A"/>
    <property type="match status" value="1"/>
</dbReference>
<dbReference type="GO" id="GO:0005886">
    <property type="term" value="C:plasma membrane"/>
    <property type="evidence" value="ECO:0007669"/>
    <property type="project" value="UniProtKB-SubCell"/>
</dbReference>
<dbReference type="Pfam" id="PF00884">
    <property type="entry name" value="Sulfatase"/>
    <property type="match status" value="1"/>
</dbReference>
<evidence type="ECO:0000259" key="1">
    <source>
        <dbReference type="Pfam" id="PF00884"/>
    </source>
</evidence>
<dbReference type="PANTHER" id="PTHR30443:SF2">
    <property type="entry name" value="PHOSPHOETHANOLAMINE TRANSFERASE EPTC"/>
    <property type="match status" value="1"/>
</dbReference>
<feature type="non-terminal residue" evidence="2">
    <location>
        <position position="1"/>
    </location>
</feature>
<accession>W1Y6V2</accession>
<feature type="non-terminal residue" evidence="2">
    <location>
        <position position="90"/>
    </location>
</feature>
<dbReference type="EMBL" id="AZMM01008382">
    <property type="protein sequence ID" value="ETJ37395.1"/>
    <property type="molecule type" value="Genomic_DNA"/>
</dbReference>
<evidence type="ECO:0000313" key="2">
    <source>
        <dbReference type="EMBL" id="ETJ37395.1"/>
    </source>
</evidence>
<organism evidence="2">
    <name type="scientific">human gut metagenome</name>
    <dbReference type="NCBI Taxonomy" id="408170"/>
    <lineage>
        <taxon>unclassified sequences</taxon>
        <taxon>metagenomes</taxon>
        <taxon>organismal metagenomes</taxon>
    </lineage>
</organism>
<dbReference type="InterPro" id="IPR017850">
    <property type="entry name" value="Alkaline_phosphatase_core_sf"/>
</dbReference>
<keyword evidence="2" id="KW-0808">Transferase</keyword>
<name>W1Y6V2_9ZZZZ</name>
<dbReference type="GO" id="GO:0009244">
    <property type="term" value="P:lipopolysaccharide core region biosynthetic process"/>
    <property type="evidence" value="ECO:0007669"/>
    <property type="project" value="TreeGrafter"/>
</dbReference>
<dbReference type="InterPro" id="IPR000917">
    <property type="entry name" value="Sulfatase_N"/>
</dbReference>
<dbReference type="AlphaFoldDB" id="W1Y6V2"/>
<gene>
    <name evidence="2" type="ORF">Q604_UNBC08382G0001</name>
</gene>
<protein>
    <submittedName>
        <fullName evidence="2">Phosphoethanolamine transferase CptA</fullName>
    </submittedName>
</protein>
<dbReference type="PANTHER" id="PTHR30443">
    <property type="entry name" value="INNER MEMBRANE PROTEIN"/>
    <property type="match status" value="1"/>
</dbReference>
<reference evidence="2" key="1">
    <citation type="submission" date="2013-12" db="EMBL/GenBank/DDBJ databases">
        <title>A Varibaculum cambriense genome reconstructed from a premature infant gut community with otherwise low bacterial novelty that shifts toward anaerobic metabolism during the third week of life.</title>
        <authorList>
            <person name="Brown C.T."/>
            <person name="Sharon I."/>
            <person name="Thomas B.C."/>
            <person name="Castelle C.J."/>
            <person name="Morowitz M.J."/>
            <person name="Banfield J.F."/>
        </authorList>
    </citation>
    <scope>NUCLEOTIDE SEQUENCE</scope>
</reference>
<feature type="domain" description="Sulfatase N-terminal" evidence="1">
    <location>
        <begin position="4"/>
        <end position="90"/>
    </location>
</feature>
<dbReference type="SUPFAM" id="SSF53649">
    <property type="entry name" value="Alkaline phosphatase-like"/>
    <property type="match status" value="1"/>
</dbReference>
<comment type="caution">
    <text evidence="2">The sequence shown here is derived from an EMBL/GenBank/DDBJ whole genome shotgun (WGS) entry which is preliminary data.</text>
</comment>
<dbReference type="InterPro" id="IPR040423">
    <property type="entry name" value="PEA_transferase"/>
</dbReference>
<sequence length="90" mass="10243">PAPKKLIIVHLLGTHIKYKYRYPENQGKFDGNTDHVPPGLSAEELESYNDYDNANLYNDHVVASLIKDFKAADPNGFLVYFSDHGEEVYD</sequence>
<dbReference type="GO" id="GO:0016776">
    <property type="term" value="F:phosphotransferase activity, phosphate group as acceptor"/>
    <property type="evidence" value="ECO:0007669"/>
    <property type="project" value="TreeGrafter"/>
</dbReference>